<comment type="caution">
    <text evidence="2">The sequence shown here is derived from an EMBL/GenBank/DDBJ whole genome shotgun (WGS) entry which is preliminary data.</text>
</comment>
<dbReference type="HOGENOM" id="CLU_3217410_0_0_4"/>
<evidence type="ECO:0000256" key="1">
    <source>
        <dbReference type="SAM" id="MobiDB-lite"/>
    </source>
</evidence>
<keyword evidence="3" id="KW-1185">Reference proteome</keyword>
<feature type="region of interest" description="Disordered" evidence="1">
    <location>
        <begin position="14"/>
        <end position="44"/>
    </location>
</feature>
<organism evidence="2 3">
    <name type="scientific">Kingella oralis ATCC 51147</name>
    <dbReference type="NCBI Taxonomy" id="629741"/>
    <lineage>
        <taxon>Bacteria</taxon>
        <taxon>Pseudomonadati</taxon>
        <taxon>Pseudomonadota</taxon>
        <taxon>Betaproteobacteria</taxon>
        <taxon>Neisseriales</taxon>
        <taxon>Neisseriaceae</taxon>
        <taxon>Kingella</taxon>
    </lineage>
</organism>
<evidence type="ECO:0000313" key="2">
    <source>
        <dbReference type="EMBL" id="EEP67483.1"/>
    </source>
</evidence>
<dbReference type="Proteomes" id="UP000003009">
    <property type="component" value="Unassembled WGS sequence"/>
</dbReference>
<reference evidence="2" key="1">
    <citation type="submission" date="2009-04" db="EMBL/GenBank/DDBJ databases">
        <authorList>
            <person name="Weinstock G."/>
            <person name="Sodergren E."/>
            <person name="Clifton S."/>
            <person name="Fulton L."/>
            <person name="Fulton B."/>
            <person name="Courtney L."/>
            <person name="Fronick C."/>
            <person name="Harrison M."/>
            <person name="Strong C."/>
            <person name="Farmer C."/>
            <person name="Delahaunty K."/>
            <person name="Markovic C."/>
            <person name="Hall O."/>
            <person name="Minx P."/>
            <person name="Tomlinson C."/>
            <person name="Mitreva M."/>
            <person name="Nelson J."/>
            <person name="Hou S."/>
            <person name="Wollam A."/>
            <person name="Pepin K.H."/>
            <person name="Johnson M."/>
            <person name="Bhonagiri V."/>
            <person name="Nash W.E."/>
            <person name="Warren W."/>
            <person name="Chinwalla A."/>
            <person name="Mardis E.R."/>
            <person name="Wilson R.K."/>
        </authorList>
    </citation>
    <scope>NUCLEOTIDE SEQUENCE [LARGE SCALE GENOMIC DNA]</scope>
    <source>
        <strain evidence="2">ATCC 51147</strain>
    </source>
</reference>
<proteinExistence type="predicted"/>
<accession>C4GL74</accession>
<gene>
    <name evidence="2" type="ORF">GCWU000324_01731</name>
</gene>
<dbReference type="EMBL" id="ACJW02000003">
    <property type="protein sequence ID" value="EEP67483.1"/>
    <property type="molecule type" value="Genomic_DNA"/>
</dbReference>
<evidence type="ECO:0000313" key="3">
    <source>
        <dbReference type="Proteomes" id="UP000003009"/>
    </source>
</evidence>
<feature type="compositionally biased region" description="Basic and acidic residues" evidence="1">
    <location>
        <begin position="35"/>
        <end position="44"/>
    </location>
</feature>
<name>C4GL74_9NEIS</name>
<protein>
    <submittedName>
        <fullName evidence="2">Uncharacterized protein</fullName>
    </submittedName>
</protein>
<sequence length="44" mass="5013">MSASRRRSIGCRFCKGSLKTPSNPPTPFFHPPLIQKEHHAQPRL</sequence>
<dbReference type="STRING" id="629741.GCWU000324_01731"/>
<dbReference type="AlphaFoldDB" id="C4GL74"/>